<sequence>MTLPPSRPGLIADIGGTNARFALVDDAGRVLASERLATRDFPGPVEAARAVLGRHAGAAGGSPDRAAWCVASPISGDTVSLTNHPWTFSIAQARAALGLETLTVVNDFVANAMAIPELTPADWIGVGPDVPGRPDRVIAALGPGTGLGVALLMPDGRGGWRPQATEGGHVTLAAADADEARVIAEAWKTWDHVSAERFICGPGLVTLYRMLCALEGRAPVHDHPRRISAGAEGDADPLARRTLDMAYAMLGTVAGNLALTSGALGGVYILGGIVPATLDLFRASPFRARFEAKGRFRDYLTGVPTRVVTHPNPAFLGLVRLLRTPPPETTARGA</sequence>
<accession>A0A7X1ZGX1</accession>
<dbReference type="InterPro" id="IPR043129">
    <property type="entry name" value="ATPase_NBD"/>
</dbReference>
<evidence type="ECO:0000313" key="5">
    <source>
        <dbReference type="EMBL" id="MQX37035.1"/>
    </source>
</evidence>
<dbReference type="InterPro" id="IPR050201">
    <property type="entry name" value="Bacterial_glucokinase"/>
</dbReference>
<dbReference type="PANTHER" id="PTHR47690:SF1">
    <property type="entry name" value="GLUCOKINASE"/>
    <property type="match status" value="1"/>
</dbReference>
<dbReference type="Gene3D" id="3.40.367.20">
    <property type="match status" value="1"/>
</dbReference>
<evidence type="ECO:0000256" key="4">
    <source>
        <dbReference type="RuleBase" id="RU004046"/>
    </source>
</evidence>
<evidence type="ECO:0000313" key="6">
    <source>
        <dbReference type="Proteomes" id="UP000434582"/>
    </source>
</evidence>
<dbReference type="Pfam" id="PF02685">
    <property type="entry name" value="Glucokinase"/>
    <property type="match status" value="1"/>
</dbReference>
<dbReference type="HAMAP" id="MF_00524">
    <property type="entry name" value="Glucokinase"/>
    <property type="match status" value="1"/>
</dbReference>
<evidence type="ECO:0000256" key="3">
    <source>
        <dbReference type="HAMAP-Rule" id="MF_00524"/>
    </source>
</evidence>
<dbReference type="GO" id="GO:0005829">
    <property type="term" value="C:cytosol"/>
    <property type="evidence" value="ECO:0007669"/>
    <property type="project" value="TreeGrafter"/>
</dbReference>
<feature type="binding site" evidence="3">
    <location>
        <begin position="12"/>
        <end position="17"/>
    </location>
    <ligand>
        <name>ATP</name>
        <dbReference type="ChEBI" id="CHEBI:30616"/>
    </ligand>
</feature>
<comment type="subcellular location">
    <subcellularLocation>
        <location evidence="3">Cytoplasm</location>
    </subcellularLocation>
</comment>
<dbReference type="AlphaFoldDB" id="A0A7X1ZGX1"/>
<protein>
    <recommendedName>
        <fullName evidence="3">Glucokinase</fullName>
        <ecNumber evidence="3">2.7.1.2</ecNumber>
    </recommendedName>
    <alternativeName>
        <fullName evidence="3">Glucose kinase</fullName>
    </alternativeName>
</protein>
<keyword evidence="1 3" id="KW-0808">Transferase</keyword>
<keyword evidence="2 3" id="KW-0418">Kinase</keyword>
<comment type="similarity">
    <text evidence="3 4">Belongs to the bacterial glucokinase family.</text>
</comment>
<reference evidence="5 6" key="1">
    <citation type="submission" date="2019-10" db="EMBL/GenBank/DDBJ databases">
        <title>Draft whole-genome sequence of the purple nonsulfur photosynthetic bacterium Roseospira navarrensis DSM 15114.</title>
        <authorList>
            <person name="Kyndt J.A."/>
            <person name="Meyer T.E."/>
        </authorList>
    </citation>
    <scope>NUCLEOTIDE SEQUENCE [LARGE SCALE GENOMIC DNA]</scope>
    <source>
        <strain evidence="5 6">DSM 15114</strain>
    </source>
</reference>
<dbReference type="EMBL" id="WIVE01000031">
    <property type="protein sequence ID" value="MQX37035.1"/>
    <property type="molecule type" value="Genomic_DNA"/>
</dbReference>
<keyword evidence="3" id="KW-0067">ATP-binding</keyword>
<comment type="catalytic activity">
    <reaction evidence="3">
        <text>D-glucose + ATP = D-glucose 6-phosphate + ADP + H(+)</text>
        <dbReference type="Rhea" id="RHEA:17825"/>
        <dbReference type="ChEBI" id="CHEBI:4167"/>
        <dbReference type="ChEBI" id="CHEBI:15378"/>
        <dbReference type="ChEBI" id="CHEBI:30616"/>
        <dbReference type="ChEBI" id="CHEBI:61548"/>
        <dbReference type="ChEBI" id="CHEBI:456216"/>
        <dbReference type="EC" id="2.7.1.2"/>
    </reaction>
</comment>
<dbReference type="CDD" id="cd24008">
    <property type="entry name" value="ASKHA_NBD_GLK"/>
    <property type="match status" value="1"/>
</dbReference>
<dbReference type="OrthoDB" id="9800595at2"/>
<name>A0A7X1ZGX1_9PROT</name>
<dbReference type="EC" id="2.7.1.2" evidence="3"/>
<gene>
    <name evidence="3 5" type="primary">glk</name>
    <name evidence="5" type="ORF">GHC57_10945</name>
</gene>
<keyword evidence="3" id="KW-0547">Nucleotide-binding</keyword>
<comment type="caution">
    <text evidence="5">The sequence shown here is derived from an EMBL/GenBank/DDBJ whole genome shotgun (WGS) entry which is preliminary data.</text>
</comment>
<dbReference type="GO" id="GO:0005524">
    <property type="term" value="F:ATP binding"/>
    <property type="evidence" value="ECO:0007669"/>
    <property type="project" value="UniProtKB-UniRule"/>
</dbReference>
<proteinExistence type="inferred from homology"/>
<dbReference type="InterPro" id="IPR003836">
    <property type="entry name" value="Glucokinase"/>
</dbReference>
<keyword evidence="3" id="KW-0963">Cytoplasm</keyword>
<keyword evidence="3" id="KW-0324">Glycolysis</keyword>
<organism evidence="5 6">
    <name type="scientific">Roseospira navarrensis</name>
    <dbReference type="NCBI Taxonomy" id="140058"/>
    <lineage>
        <taxon>Bacteria</taxon>
        <taxon>Pseudomonadati</taxon>
        <taxon>Pseudomonadota</taxon>
        <taxon>Alphaproteobacteria</taxon>
        <taxon>Rhodospirillales</taxon>
        <taxon>Rhodospirillaceae</taxon>
        <taxon>Roseospira</taxon>
    </lineage>
</organism>
<dbReference type="Proteomes" id="UP000434582">
    <property type="component" value="Unassembled WGS sequence"/>
</dbReference>
<dbReference type="GO" id="GO:0006096">
    <property type="term" value="P:glycolytic process"/>
    <property type="evidence" value="ECO:0007669"/>
    <property type="project" value="UniProtKB-UniRule"/>
</dbReference>
<dbReference type="PANTHER" id="PTHR47690">
    <property type="entry name" value="GLUCOKINASE"/>
    <property type="match status" value="1"/>
</dbReference>
<evidence type="ECO:0000256" key="2">
    <source>
        <dbReference type="ARBA" id="ARBA00022777"/>
    </source>
</evidence>
<keyword evidence="6" id="KW-1185">Reference proteome</keyword>
<evidence type="ECO:0000256" key="1">
    <source>
        <dbReference type="ARBA" id="ARBA00022679"/>
    </source>
</evidence>
<dbReference type="GO" id="GO:0005536">
    <property type="term" value="F:D-glucose binding"/>
    <property type="evidence" value="ECO:0007669"/>
    <property type="project" value="InterPro"/>
</dbReference>
<dbReference type="Gene3D" id="3.30.420.40">
    <property type="match status" value="1"/>
</dbReference>
<dbReference type="NCBIfam" id="TIGR00749">
    <property type="entry name" value="glk"/>
    <property type="match status" value="1"/>
</dbReference>
<dbReference type="SUPFAM" id="SSF53067">
    <property type="entry name" value="Actin-like ATPase domain"/>
    <property type="match status" value="1"/>
</dbReference>
<dbReference type="RefSeq" id="WP_153344098.1">
    <property type="nucleotide sequence ID" value="NZ_WIVE01000031.1"/>
</dbReference>
<dbReference type="GO" id="GO:0004340">
    <property type="term" value="F:glucokinase activity"/>
    <property type="evidence" value="ECO:0007669"/>
    <property type="project" value="UniProtKB-UniRule"/>
</dbReference>